<evidence type="ECO:0000313" key="4">
    <source>
        <dbReference type="Ensembl" id="ENSPREP00000003649.1"/>
    </source>
</evidence>
<dbReference type="Bgee" id="ENSPREG00000002596">
    <property type="expression patterns" value="Expressed in head and 1 other cell type or tissue"/>
</dbReference>
<keyword evidence="5" id="KW-1185">Reference proteome</keyword>
<dbReference type="CDD" id="cd00087">
    <property type="entry name" value="FReD"/>
    <property type="match status" value="1"/>
</dbReference>
<feature type="compositionally biased region" description="Low complexity" evidence="1">
    <location>
        <begin position="74"/>
        <end position="89"/>
    </location>
</feature>
<dbReference type="GeneTree" id="ENSGT00940000155565"/>
<dbReference type="PANTHER" id="PTHR19143">
    <property type="entry name" value="FIBRINOGEN/TENASCIN/ANGIOPOEITIN"/>
    <property type="match status" value="1"/>
</dbReference>
<dbReference type="InterPro" id="IPR036056">
    <property type="entry name" value="Fibrinogen-like_C"/>
</dbReference>
<feature type="region of interest" description="Disordered" evidence="1">
    <location>
        <begin position="39"/>
        <end position="60"/>
    </location>
</feature>
<proteinExistence type="predicted"/>
<evidence type="ECO:0000256" key="2">
    <source>
        <dbReference type="SAM" id="SignalP"/>
    </source>
</evidence>
<reference evidence="5" key="1">
    <citation type="submission" date="2013-11" db="EMBL/GenBank/DDBJ databases">
        <title>The genomic landscape of the Guanapo guppy.</title>
        <authorList>
            <person name="Kuenstner A."/>
            <person name="Dreyer C."/>
        </authorList>
    </citation>
    <scope>NUCLEOTIDE SEQUENCE</scope>
    <source>
        <strain evidence="5">Guanapo</strain>
    </source>
</reference>
<dbReference type="Gene3D" id="3.90.215.10">
    <property type="entry name" value="Gamma Fibrinogen, chain A, domain 1"/>
    <property type="match status" value="1"/>
</dbReference>
<feature type="domain" description="Fibrinogen C-terminal" evidence="3">
    <location>
        <begin position="200"/>
        <end position="419"/>
    </location>
</feature>
<name>A0A3P9N244_POERE</name>
<keyword evidence="2" id="KW-0732">Signal</keyword>
<feature type="signal peptide" evidence="2">
    <location>
        <begin position="1"/>
        <end position="18"/>
    </location>
</feature>
<dbReference type="AlphaFoldDB" id="A0A3P9N244"/>
<dbReference type="Ensembl" id="ENSPRET00000003704.1">
    <property type="protein sequence ID" value="ENSPREP00000003649.1"/>
    <property type="gene ID" value="ENSPREG00000002596.1"/>
</dbReference>
<reference evidence="4" key="3">
    <citation type="submission" date="2025-09" db="UniProtKB">
        <authorList>
            <consortium name="Ensembl"/>
        </authorList>
    </citation>
    <scope>IDENTIFICATION</scope>
    <source>
        <strain evidence="4">Guanapo</strain>
    </source>
</reference>
<dbReference type="Pfam" id="PF00147">
    <property type="entry name" value="Fibrinogen_C"/>
    <property type="match status" value="1"/>
</dbReference>
<dbReference type="Proteomes" id="UP000242638">
    <property type="component" value="Unassembled WGS sequence"/>
</dbReference>
<sequence>MLITFGLILLLTPFPSFQTTTLDKRDAAGSNVTKANTVSTLSKPKTTAAPSKQSLNPTLKPNTVTVTILPTAGSNQKSAANAATTTKSKLSVAVVQTTPPSPAKAPKATDNNRDKHKLNQTASTKLLSLSEEKANKMKSEPTGVHQDQSTITKLSSDSTLKTTRNKPQQSLNQTTSSKSPLARNEKNAEDKHMILCLPGKLRFPFPTECSQELLNGALESGEVTIYPQGKEGRAVRVYCDMETDGGGWTVFQRRMNGKTDFYRTWSEYKAGIVGHYCSFHYPDLLHNLTSIGPVSLRVDLQSGNDTAYARYVNFSVASEGRNYTLTVSGYTGTAARYQTDPNLDYHNGRPFSTRDKEPDPLGIHCAKAYVGGWWYKNCYKVNLNGLYGMNSNNQGIVWIDWRGKDVSIPFSEMKFRPSRFSPATHGIAGSQHSKSSEPDGL</sequence>
<feature type="region of interest" description="Disordered" evidence="1">
    <location>
        <begin position="421"/>
        <end position="441"/>
    </location>
</feature>
<protein>
    <recommendedName>
        <fullName evidence="3">Fibrinogen C-terminal domain-containing protein</fullName>
    </recommendedName>
</protein>
<organism evidence="4 5">
    <name type="scientific">Poecilia reticulata</name>
    <name type="common">Guppy</name>
    <name type="synonym">Acanthophacelus reticulatus</name>
    <dbReference type="NCBI Taxonomy" id="8081"/>
    <lineage>
        <taxon>Eukaryota</taxon>
        <taxon>Metazoa</taxon>
        <taxon>Chordata</taxon>
        <taxon>Craniata</taxon>
        <taxon>Vertebrata</taxon>
        <taxon>Euteleostomi</taxon>
        <taxon>Actinopterygii</taxon>
        <taxon>Neopterygii</taxon>
        <taxon>Teleostei</taxon>
        <taxon>Neoteleostei</taxon>
        <taxon>Acanthomorphata</taxon>
        <taxon>Ovalentaria</taxon>
        <taxon>Atherinomorphae</taxon>
        <taxon>Cyprinodontiformes</taxon>
        <taxon>Poeciliidae</taxon>
        <taxon>Poeciliinae</taxon>
        <taxon>Poecilia</taxon>
    </lineage>
</organism>
<dbReference type="InterPro" id="IPR014716">
    <property type="entry name" value="Fibrinogen_a/b/g_C_1"/>
</dbReference>
<dbReference type="InterPro" id="IPR050373">
    <property type="entry name" value="Fibrinogen_C-term_domain"/>
</dbReference>
<dbReference type="OMA" id="KCALICT"/>
<feature type="region of interest" description="Disordered" evidence="1">
    <location>
        <begin position="74"/>
        <end position="186"/>
    </location>
</feature>
<accession>A0A3P9N244</accession>
<feature type="compositionally biased region" description="Basic and acidic residues" evidence="1">
    <location>
        <begin position="130"/>
        <end position="139"/>
    </location>
</feature>
<evidence type="ECO:0000259" key="3">
    <source>
        <dbReference type="PROSITE" id="PS51406"/>
    </source>
</evidence>
<dbReference type="PROSITE" id="PS51406">
    <property type="entry name" value="FIBRINOGEN_C_2"/>
    <property type="match status" value="1"/>
</dbReference>
<dbReference type="InterPro" id="IPR002181">
    <property type="entry name" value="Fibrinogen_a/b/g_C_dom"/>
</dbReference>
<feature type="compositionally biased region" description="Polar residues" evidence="1">
    <location>
        <begin position="165"/>
        <end position="179"/>
    </location>
</feature>
<evidence type="ECO:0000313" key="5">
    <source>
        <dbReference type="Proteomes" id="UP000242638"/>
    </source>
</evidence>
<dbReference type="SUPFAM" id="SSF56496">
    <property type="entry name" value="Fibrinogen C-terminal domain-like"/>
    <property type="match status" value="1"/>
</dbReference>
<dbReference type="GO" id="GO:0005615">
    <property type="term" value="C:extracellular space"/>
    <property type="evidence" value="ECO:0007669"/>
    <property type="project" value="TreeGrafter"/>
</dbReference>
<reference evidence="4" key="2">
    <citation type="submission" date="2025-08" db="UniProtKB">
        <authorList>
            <consortium name="Ensembl"/>
        </authorList>
    </citation>
    <scope>IDENTIFICATION</scope>
    <source>
        <strain evidence="4">Guanapo</strain>
    </source>
</reference>
<feature type="compositionally biased region" description="Low complexity" evidence="1">
    <location>
        <begin position="149"/>
        <end position="162"/>
    </location>
</feature>
<dbReference type="SMART" id="SM00186">
    <property type="entry name" value="FBG"/>
    <property type="match status" value="1"/>
</dbReference>
<dbReference type="PANTHER" id="PTHR19143:SF254">
    <property type="entry name" value="TENASCIN-R"/>
    <property type="match status" value="1"/>
</dbReference>
<evidence type="ECO:0000256" key="1">
    <source>
        <dbReference type="SAM" id="MobiDB-lite"/>
    </source>
</evidence>
<dbReference type="NCBIfam" id="NF040941">
    <property type="entry name" value="GGGWT_bact"/>
    <property type="match status" value="1"/>
</dbReference>
<feature type="chain" id="PRO_5018021543" description="Fibrinogen C-terminal domain-containing protein" evidence="2">
    <location>
        <begin position="19"/>
        <end position="441"/>
    </location>
</feature>